<keyword evidence="1" id="KW-0472">Membrane</keyword>
<proteinExistence type="predicted"/>
<gene>
    <name evidence="2" type="ORF">MGLY_27810</name>
</gene>
<name>A0A6I5ZTH7_9FIRM</name>
<feature type="transmembrane region" description="Helical" evidence="1">
    <location>
        <begin position="235"/>
        <end position="256"/>
    </location>
</feature>
<keyword evidence="1" id="KW-1133">Transmembrane helix</keyword>
<dbReference type="EMBL" id="CP046244">
    <property type="protein sequence ID" value="QGP93373.1"/>
    <property type="molecule type" value="Genomic_DNA"/>
</dbReference>
<dbReference type="AlphaFoldDB" id="A0A6I5ZTH7"/>
<keyword evidence="1" id="KW-0812">Transmembrane</keyword>
<protein>
    <recommendedName>
        <fullName evidence="4">Type II secretion system (T2SS), protein F</fullName>
    </recommendedName>
</protein>
<feature type="transmembrane region" description="Helical" evidence="1">
    <location>
        <begin position="63"/>
        <end position="81"/>
    </location>
</feature>
<evidence type="ECO:0000313" key="2">
    <source>
        <dbReference type="EMBL" id="QGP93373.1"/>
    </source>
</evidence>
<organism evidence="2 3">
    <name type="scientific">Neomoorella glycerini</name>
    <dbReference type="NCBI Taxonomy" id="55779"/>
    <lineage>
        <taxon>Bacteria</taxon>
        <taxon>Bacillati</taxon>
        <taxon>Bacillota</taxon>
        <taxon>Clostridia</taxon>
        <taxon>Neomoorellales</taxon>
        <taxon>Neomoorellaceae</taxon>
        <taxon>Neomoorella</taxon>
    </lineage>
</organism>
<dbReference type="Proteomes" id="UP000425916">
    <property type="component" value="Chromosome"/>
</dbReference>
<evidence type="ECO:0000313" key="3">
    <source>
        <dbReference type="Proteomes" id="UP000425916"/>
    </source>
</evidence>
<reference evidence="2 3" key="1">
    <citation type="submission" date="2019-11" db="EMBL/GenBank/DDBJ databases">
        <title>Genome sequence of Moorella glycerini DSM11254.</title>
        <authorList>
            <person name="Poehlein A."/>
            <person name="Boeer T."/>
            <person name="Daniel R."/>
        </authorList>
    </citation>
    <scope>NUCLEOTIDE SEQUENCE [LARGE SCALE GENOMIC DNA]</scope>
    <source>
        <strain evidence="2 3">DSM 11254</strain>
    </source>
</reference>
<sequence>MLAPAGLFVTTFVFLYLLLCPDREGVSLAAGTVDSVRKRLEKSLITPDRAARLEAAGRTVRELMRSGALIGAGLALLGFLIGVKFLGVFALVPAAVLFLLGMFLAANAVDTEFRRWQAKVLAGVPNIFNFVPVFLETGAVTPREALFLSLPFISEPLRGLLENALSRIARKAEVRTAMDELAGKVKHPLVDAVAFRLSSAWDVRVDATIFDDLAGQLALLREEAAGRVTAARASFFALVAVLGLLGAVLVFGYPAVKFMAQKIAGGFGI</sequence>
<evidence type="ECO:0000256" key="1">
    <source>
        <dbReference type="SAM" id="Phobius"/>
    </source>
</evidence>
<keyword evidence="3" id="KW-1185">Reference proteome</keyword>
<feature type="transmembrane region" description="Helical" evidence="1">
    <location>
        <begin position="88"/>
        <end position="109"/>
    </location>
</feature>
<accession>A0A6I5ZTH7</accession>
<evidence type="ECO:0008006" key="4">
    <source>
        <dbReference type="Google" id="ProtNLM"/>
    </source>
</evidence>